<dbReference type="InterPro" id="IPR042094">
    <property type="entry name" value="T2SS_GspF_sf"/>
</dbReference>
<sequence>MKKRASKVWSKKDQAECLSKLAQLIQAGYTLIEALVMVNIQLSKQQRQQLKLGIQWLHEGEPFCSAGETPFSEGSHRYTMFF</sequence>
<dbReference type="EMBL" id="AP021906">
    <property type="protein sequence ID" value="BBP90699.1"/>
    <property type="molecule type" value="Genomic_DNA"/>
</dbReference>
<proteinExistence type="predicted"/>
<evidence type="ECO:0008006" key="3">
    <source>
        <dbReference type="Google" id="ProtNLM"/>
    </source>
</evidence>
<evidence type="ECO:0000313" key="1">
    <source>
        <dbReference type="EMBL" id="BBP90699.1"/>
    </source>
</evidence>
<gene>
    <name evidence="1" type="ORF">BsIDN1_43170</name>
</gene>
<dbReference type="Proteomes" id="UP000464658">
    <property type="component" value="Chromosome"/>
</dbReference>
<dbReference type="Gene3D" id="1.20.81.30">
    <property type="entry name" value="Type II secretion system (T2SS), domain F"/>
    <property type="match status" value="1"/>
</dbReference>
<reference evidence="1 2" key="1">
    <citation type="submission" date="2019-12" db="EMBL/GenBank/DDBJ databases">
        <title>Full genome sequence of a Bacillus safensis strain isolated from commercially available natto in Indonesia.</title>
        <authorList>
            <person name="Yoshida M."/>
            <person name="Uomi M."/>
            <person name="Waturangi D."/>
            <person name="Ekaputri J.J."/>
            <person name="Setiamarga D.H.E."/>
        </authorList>
    </citation>
    <scope>NUCLEOTIDE SEQUENCE [LARGE SCALE GENOMIC DNA]</scope>
    <source>
        <strain evidence="1 2">IDN1</strain>
    </source>
</reference>
<name>A0A5S9MFN9_BACIA</name>
<protein>
    <recommendedName>
        <fullName evidence="3">Type II secretion system protein GspF domain-containing protein</fullName>
    </recommendedName>
</protein>
<evidence type="ECO:0000313" key="2">
    <source>
        <dbReference type="Proteomes" id="UP000464658"/>
    </source>
</evidence>
<dbReference type="AlphaFoldDB" id="A0A5S9MFN9"/>
<accession>A0A5S9MFN9</accession>
<organism evidence="1 2">
    <name type="scientific">Bacillus safensis</name>
    <dbReference type="NCBI Taxonomy" id="561879"/>
    <lineage>
        <taxon>Bacteria</taxon>
        <taxon>Bacillati</taxon>
        <taxon>Bacillota</taxon>
        <taxon>Bacilli</taxon>
        <taxon>Bacillales</taxon>
        <taxon>Bacillaceae</taxon>
        <taxon>Bacillus</taxon>
    </lineage>
</organism>